<keyword evidence="5" id="KW-1185">Reference proteome</keyword>
<dbReference type="GO" id="GO:0019290">
    <property type="term" value="P:siderophore biosynthetic process"/>
    <property type="evidence" value="ECO:0007669"/>
    <property type="project" value="InterPro"/>
</dbReference>
<dbReference type="Pfam" id="PF04183">
    <property type="entry name" value="IucA_IucC"/>
    <property type="match status" value="1"/>
</dbReference>
<dbReference type="GeneID" id="56034514"/>
<dbReference type="OrthoDB" id="212279at2157"/>
<proteinExistence type="predicted"/>
<gene>
    <name evidence="4" type="ORF">HYG82_14445</name>
</gene>
<accession>A0A7D5GIT9</accession>
<dbReference type="RefSeq" id="WP_179262020.1">
    <property type="nucleotide sequence ID" value="NZ_CP058601.1"/>
</dbReference>
<dbReference type="EMBL" id="CP058601">
    <property type="protein sequence ID" value="QLG49967.1"/>
    <property type="molecule type" value="Genomic_DNA"/>
</dbReference>
<evidence type="ECO:0000256" key="1">
    <source>
        <dbReference type="SAM" id="MobiDB-lite"/>
    </source>
</evidence>
<feature type="region of interest" description="Disordered" evidence="1">
    <location>
        <begin position="613"/>
        <end position="674"/>
    </location>
</feature>
<sequence>MTTRQPTATTTTDEDRIDPTRVARDASVHSFLNSYCHETGAGEFVPAADAPVDCQPSSGLALRCPLPNQGLALVVPVDYRSPTDRHLFDLPAYYRAESDGEPVELDYVTLATLVTKELALERGVDGNRDDLVERVVRSCRNIERFVDARADDDATLYGQSFAFCEAEQSLVFGHLRHPTPKSRRGLERTAERYAPELEGSFQLHYVRADPDIVEAESACDESAAEWVRDALRADPTVAESVLDGYLAADDVLLPVHPWQAERLLDRPAVRDLVAAGRLESLGPLGREFHPTSSVRTLYAPDSPFMLKGSLAVEITNSIRTNKRPELERGVAISALLATEFGDELRDRFPAFDVIRDPAYMTIDPDALGVDGDESGFEAVLRANPFRGDDARRATPVVALCQDAIGDGRSRLGRIIAAIAERESRETAAVSEEWFRRYLEISVRPLLWLYLEQGIGLEAHQQNSVLTLSDAGYPAEFRYRDNQGYYFPESASDRLETYLPGIGGRANSICPDDVADERIRYYVVLNNAIGVINAFGTAGLVDEAVLLPILREELDSLSEFDRPGTTILEPLLESPTVPRKANLLTRLRGLDELNAPSLDEQSVYADVRNPLVDSSKSVGRANETGRTDQVDGTDESGQVDGTDESGQVDGTDESGQVDGTGRVGQSDDSGPEGRR</sequence>
<protein>
    <submittedName>
        <fullName evidence="4">IucA/IucC family siderophore biosynthesis protein</fullName>
    </submittedName>
</protein>
<dbReference type="InterPro" id="IPR037455">
    <property type="entry name" value="LucA/IucC-like"/>
</dbReference>
<name>A0A7D5GIT9_9EURY</name>
<dbReference type="PANTHER" id="PTHR34384">
    <property type="entry name" value="L-2,3-DIAMINOPROPANOATE--CITRATE LIGASE"/>
    <property type="match status" value="1"/>
</dbReference>
<dbReference type="KEGG" id="haly:HYG82_14445"/>
<dbReference type="PANTHER" id="PTHR34384:SF5">
    <property type="entry name" value="L-2,3-DIAMINOPROPANOATE--CITRATE LIGASE"/>
    <property type="match status" value="1"/>
</dbReference>
<dbReference type="Proteomes" id="UP000509241">
    <property type="component" value="Chromosome"/>
</dbReference>
<evidence type="ECO:0000313" key="4">
    <source>
        <dbReference type="EMBL" id="QLG49967.1"/>
    </source>
</evidence>
<feature type="domain" description="Aerobactin siderophore biosynthesis IucA/IucC-like C-terminal" evidence="3">
    <location>
        <begin position="431"/>
        <end position="592"/>
    </location>
</feature>
<dbReference type="Pfam" id="PF06276">
    <property type="entry name" value="FhuF"/>
    <property type="match status" value="1"/>
</dbReference>
<evidence type="ECO:0000259" key="2">
    <source>
        <dbReference type="Pfam" id="PF04183"/>
    </source>
</evidence>
<dbReference type="GO" id="GO:0016881">
    <property type="term" value="F:acid-amino acid ligase activity"/>
    <property type="evidence" value="ECO:0007669"/>
    <property type="project" value="UniProtKB-ARBA"/>
</dbReference>
<organism evidence="4 5">
    <name type="scientific">Natrinema halophilum</name>
    <dbReference type="NCBI Taxonomy" id="1699371"/>
    <lineage>
        <taxon>Archaea</taxon>
        <taxon>Methanobacteriati</taxon>
        <taxon>Methanobacteriota</taxon>
        <taxon>Stenosarchaea group</taxon>
        <taxon>Halobacteria</taxon>
        <taxon>Halobacteriales</taxon>
        <taxon>Natrialbaceae</taxon>
        <taxon>Natrinema</taxon>
    </lineage>
</organism>
<dbReference type="Gene3D" id="1.10.510.40">
    <property type="match status" value="1"/>
</dbReference>
<reference evidence="4 5" key="1">
    <citation type="submission" date="2020-07" db="EMBL/GenBank/DDBJ databases">
        <authorList>
            <person name="Cui H."/>
        </authorList>
    </citation>
    <scope>NUCLEOTIDE SEQUENCE [LARGE SCALE GENOMIC DNA]</scope>
    <source>
        <strain evidence="4 5">YPL8</strain>
    </source>
</reference>
<feature type="domain" description="Aerobactin siderophore biosynthesis IucA/IucC N-terminal" evidence="2">
    <location>
        <begin position="163"/>
        <end position="401"/>
    </location>
</feature>
<dbReference type="InterPro" id="IPR007310">
    <property type="entry name" value="Aerobactin_biosyn_IucA/IucC_N"/>
</dbReference>
<dbReference type="AlphaFoldDB" id="A0A7D5GIT9"/>
<evidence type="ECO:0000313" key="5">
    <source>
        <dbReference type="Proteomes" id="UP000509241"/>
    </source>
</evidence>
<evidence type="ECO:0000259" key="3">
    <source>
        <dbReference type="Pfam" id="PF06276"/>
    </source>
</evidence>
<dbReference type="InterPro" id="IPR022770">
    <property type="entry name" value="IucA/IucC-like_C"/>
</dbReference>